<sequence length="228" mass="25280" precursor="true">MRATSRYNHKLPAAFGLLPLVLVCVCASCTRGAYTYTPPVPPVDLSPRSIVVAHGPDATLEATVAYLSGKSYDLSIVARDSRVIHASFTPAQPDALIDCGSVQSWVQEYWTRREYDFKASTSHVKYETMDDKKLTRYERTAQLTGKATVLLTPLEDGRTRITASASYQLTRAFVRRQQKDSEWLTTLLSQAPLEFTSSTGAKDILGFQCFPTHALESEILAGIRARLD</sequence>
<organism evidence="2 3">
    <name type="scientific">Desulfocurvibacter africanus subsp. africanus str. Walvis Bay</name>
    <dbReference type="NCBI Taxonomy" id="690850"/>
    <lineage>
        <taxon>Bacteria</taxon>
        <taxon>Pseudomonadati</taxon>
        <taxon>Thermodesulfobacteriota</taxon>
        <taxon>Desulfovibrionia</taxon>
        <taxon>Desulfovibrionales</taxon>
        <taxon>Desulfovibrionaceae</taxon>
        <taxon>Desulfocurvibacter</taxon>
    </lineage>
</organism>
<keyword evidence="3" id="KW-1185">Reference proteome</keyword>
<feature type="signal peptide" evidence="1">
    <location>
        <begin position="1"/>
        <end position="35"/>
    </location>
</feature>
<keyword evidence="1" id="KW-0732">Signal</keyword>
<dbReference type="KEGG" id="daf:Desaf_1000"/>
<dbReference type="RefSeq" id="WP_014259163.1">
    <property type="nucleotide sequence ID" value="NC_016629.1"/>
</dbReference>
<evidence type="ECO:0008006" key="4">
    <source>
        <dbReference type="Google" id="ProtNLM"/>
    </source>
</evidence>
<gene>
    <name evidence="2" type="ORF">Desaf_1000</name>
</gene>
<name>F3YWG2_DESAF</name>
<protein>
    <recommendedName>
        <fullName evidence="4">Lipoprotein</fullName>
    </recommendedName>
</protein>
<dbReference type="Proteomes" id="UP000007844">
    <property type="component" value="Chromosome"/>
</dbReference>
<proteinExistence type="predicted"/>
<accession>F3YWG2</accession>
<dbReference type="EMBL" id="CP003221">
    <property type="protein sequence ID" value="EGJ49348.1"/>
    <property type="molecule type" value="Genomic_DNA"/>
</dbReference>
<reference evidence="2 3" key="1">
    <citation type="journal article" date="2011" name="J. Bacteriol.">
        <title>Genome sequence of the mercury-methylating and pleomorphic Desulfovibrio africanus Strain Walvis Bay.</title>
        <authorList>
            <person name="Brown S.D."/>
            <person name="Wall J.D."/>
            <person name="Kucken A.M."/>
            <person name="Gilmour C.C."/>
            <person name="Podar M."/>
            <person name="Brandt C.C."/>
            <person name="Teshima H."/>
            <person name="Detter J.C."/>
            <person name="Han C.S."/>
            <person name="Land M.L."/>
            <person name="Lucas S."/>
            <person name="Han J."/>
            <person name="Pennacchio L."/>
            <person name="Nolan M."/>
            <person name="Pitluck S."/>
            <person name="Woyke T."/>
            <person name="Goodwin L."/>
            <person name="Palumbo A.V."/>
            <person name="Elias D.A."/>
        </authorList>
    </citation>
    <scope>NUCLEOTIDE SEQUENCE [LARGE SCALE GENOMIC DNA]</scope>
    <source>
        <strain evidence="2 3">Walvis Bay</strain>
    </source>
</reference>
<evidence type="ECO:0000313" key="3">
    <source>
        <dbReference type="Proteomes" id="UP000007844"/>
    </source>
</evidence>
<evidence type="ECO:0000313" key="2">
    <source>
        <dbReference type="EMBL" id="EGJ49348.1"/>
    </source>
</evidence>
<dbReference type="AlphaFoldDB" id="F3YWG2"/>
<evidence type="ECO:0000256" key="1">
    <source>
        <dbReference type="SAM" id="SignalP"/>
    </source>
</evidence>
<feature type="chain" id="PRO_5003303223" description="Lipoprotein" evidence="1">
    <location>
        <begin position="36"/>
        <end position="228"/>
    </location>
</feature>
<dbReference type="HOGENOM" id="CLU_1213212_0_0_7"/>